<dbReference type="HAMAP" id="MF_00003">
    <property type="entry name" value="RbfA"/>
    <property type="match status" value="1"/>
</dbReference>
<dbReference type="EMBL" id="QQZY01000002">
    <property type="protein sequence ID" value="RDI75100.1"/>
    <property type="molecule type" value="Genomic_DNA"/>
</dbReference>
<evidence type="ECO:0000256" key="2">
    <source>
        <dbReference type="HAMAP-Rule" id="MF_00003"/>
    </source>
</evidence>
<dbReference type="PANTHER" id="PTHR33515">
    <property type="entry name" value="RIBOSOME-BINDING FACTOR A, CHLOROPLASTIC-RELATED"/>
    <property type="match status" value="1"/>
</dbReference>
<comment type="caution">
    <text evidence="3">The sequence shown here is derived from an EMBL/GenBank/DDBJ whole genome shotgun (WGS) entry which is preliminary data.</text>
</comment>
<keyword evidence="4" id="KW-1185">Reference proteome</keyword>
<proteinExistence type="inferred from homology"/>
<dbReference type="NCBIfam" id="TIGR00082">
    <property type="entry name" value="rbfA"/>
    <property type="match status" value="1"/>
</dbReference>
<keyword evidence="1 2" id="KW-0690">Ribosome biogenesis</keyword>
<name>A0A7M2YYE6_9ACTN</name>
<comment type="function">
    <text evidence="2">One of several proteins that assist in the late maturation steps of the functional core of the 30S ribosomal subunit. Associates with free 30S ribosomal subunits (but not with 30S subunits that are part of 70S ribosomes or polysomes). Required for efficient processing of 16S rRNA. May interact with the 5'-terminal helix region of 16S rRNA.</text>
</comment>
<dbReference type="OrthoDB" id="307788at2"/>
<dbReference type="InterPro" id="IPR023799">
    <property type="entry name" value="RbfA_dom_sf"/>
</dbReference>
<comment type="subunit">
    <text evidence="2">Monomer. Binds 30S ribosomal subunits, but not 50S ribosomal subunits or 70S ribosomes.</text>
</comment>
<dbReference type="AlphaFoldDB" id="A0A7M2YYE6"/>
<dbReference type="PROSITE" id="PS01319">
    <property type="entry name" value="RBFA"/>
    <property type="match status" value="1"/>
</dbReference>
<reference evidence="3 4" key="1">
    <citation type="submission" date="2018-07" db="EMBL/GenBank/DDBJ databases">
        <title>High-quality-draft genome sequence of Gaiella occulta.</title>
        <authorList>
            <person name="Severino R."/>
            <person name="Froufe H.J.C."/>
            <person name="Rainey F.A."/>
            <person name="Barroso C."/>
            <person name="Albuquerque L."/>
            <person name="Lobo-Da-Cunha A."/>
            <person name="Da Costa M.S."/>
            <person name="Egas C."/>
        </authorList>
    </citation>
    <scope>NUCLEOTIDE SEQUENCE [LARGE SCALE GENOMIC DNA]</scope>
    <source>
        <strain evidence="3 4">F2-233</strain>
    </source>
</reference>
<dbReference type="Proteomes" id="UP000254134">
    <property type="component" value="Unassembled WGS sequence"/>
</dbReference>
<dbReference type="Pfam" id="PF02033">
    <property type="entry name" value="RBFA"/>
    <property type="match status" value="1"/>
</dbReference>
<protein>
    <recommendedName>
        <fullName evidence="2">Ribosome-binding factor A</fullName>
    </recommendedName>
</protein>
<sequence>MRRVDEAIKAVVSEAIPTLKDPRIGFVTVTGVEATHDLSQATVWLSVFGAEKQRTATMRALESAAGVLQARVNRELHLRRTPVLVFAYDPSVERGVRMTKLIDELDPGPETTDDDPGS</sequence>
<keyword evidence="2" id="KW-0963">Cytoplasm</keyword>
<dbReference type="InterPro" id="IPR000238">
    <property type="entry name" value="RbfA"/>
</dbReference>
<organism evidence="3 4">
    <name type="scientific">Gaiella occulta</name>
    <dbReference type="NCBI Taxonomy" id="1002870"/>
    <lineage>
        <taxon>Bacteria</taxon>
        <taxon>Bacillati</taxon>
        <taxon>Actinomycetota</taxon>
        <taxon>Thermoleophilia</taxon>
        <taxon>Gaiellales</taxon>
        <taxon>Gaiellaceae</taxon>
        <taxon>Gaiella</taxon>
    </lineage>
</organism>
<evidence type="ECO:0000256" key="1">
    <source>
        <dbReference type="ARBA" id="ARBA00022517"/>
    </source>
</evidence>
<dbReference type="GO" id="GO:0043024">
    <property type="term" value="F:ribosomal small subunit binding"/>
    <property type="evidence" value="ECO:0007669"/>
    <property type="project" value="TreeGrafter"/>
</dbReference>
<gene>
    <name evidence="2" type="primary">rbfA</name>
    <name evidence="3" type="ORF">Gocc_0898</name>
</gene>
<dbReference type="SUPFAM" id="SSF89919">
    <property type="entry name" value="Ribosome-binding factor A, RbfA"/>
    <property type="match status" value="1"/>
</dbReference>
<dbReference type="GO" id="GO:0030490">
    <property type="term" value="P:maturation of SSU-rRNA"/>
    <property type="evidence" value="ECO:0007669"/>
    <property type="project" value="UniProtKB-UniRule"/>
</dbReference>
<dbReference type="PANTHER" id="PTHR33515:SF1">
    <property type="entry name" value="RIBOSOME-BINDING FACTOR A, CHLOROPLASTIC-RELATED"/>
    <property type="match status" value="1"/>
</dbReference>
<dbReference type="InterPro" id="IPR020053">
    <property type="entry name" value="Ribosome-bd_factorA_CS"/>
</dbReference>
<evidence type="ECO:0000313" key="4">
    <source>
        <dbReference type="Proteomes" id="UP000254134"/>
    </source>
</evidence>
<comment type="similarity">
    <text evidence="2">Belongs to the RbfA family.</text>
</comment>
<evidence type="ECO:0000313" key="3">
    <source>
        <dbReference type="EMBL" id="RDI75100.1"/>
    </source>
</evidence>
<dbReference type="InterPro" id="IPR015946">
    <property type="entry name" value="KH_dom-like_a/b"/>
</dbReference>
<comment type="subcellular location">
    <subcellularLocation>
        <location evidence="2">Cytoplasm</location>
    </subcellularLocation>
</comment>
<reference evidence="4" key="2">
    <citation type="journal article" date="2019" name="MicrobiologyOpen">
        <title>High-quality draft genome sequence of Gaiella occulta isolated from a 150 meter deep mineral water borehole and comparison with the genome sequences of other deep-branching lineages of the phylum Actinobacteria.</title>
        <authorList>
            <person name="Severino R."/>
            <person name="Froufe H.J.C."/>
            <person name="Barroso C."/>
            <person name="Albuquerque L."/>
            <person name="Lobo-da-Cunha A."/>
            <person name="da Costa M.S."/>
            <person name="Egas C."/>
        </authorList>
    </citation>
    <scope>NUCLEOTIDE SEQUENCE [LARGE SCALE GENOMIC DNA]</scope>
    <source>
        <strain evidence="4">F2-233</strain>
    </source>
</reference>
<dbReference type="Gene3D" id="3.30.300.20">
    <property type="match status" value="1"/>
</dbReference>
<dbReference type="GO" id="GO:0005829">
    <property type="term" value="C:cytosol"/>
    <property type="evidence" value="ECO:0007669"/>
    <property type="project" value="TreeGrafter"/>
</dbReference>
<accession>A0A7M2YYE6</accession>